<dbReference type="WBParaSite" id="L893_g1608.t1">
    <property type="protein sequence ID" value="L893_g1608.t1"/>
    <property type="gene ID" value="L893_g1608"/>
</dbReference>
<accession>A0A1I7YGJ2</accession>
<name>A0A1I7YGJ2_9BILA</name>
<keyword evidence="1" id="KW-1185">Reference proteome</keyword>
<sequence length="113" mass="12725">MCLNTHELRRIRSDQSILIASLRNQKSGPKIKRIGGIRKNPKAAPGHLVHSLATYDLARCARRPFYVLVLSLLFAKYNMGAHQEIIPRTAARNGFSDVRKLYILKNNGTIDGQ</sequence>
<evidence type="ECO:0000313" key="1">
    <source>
        <dbReference type="Proteomes" id="UP000095287"/>
    </source>
</evidence>
<evidence type="ECO:0000313" key="2">
    <source>
        <dbReference type="WBParaSite" id="L893_g1608.t1"/>
    </source>
</evidence>
<reference evidence="2" key="1">
    <citation type="submission" date="2016-11" db="UniProtKB">
        <authorList>
            <consortium name="WormBaseParasite"/>
        </authorList>
    </citation>
    <scope>IDENTIFICATION</scope>
</reference>
<dbReference type="AlphaFoldDB" id="A0A1I7YGJ2"/>
<protein>
    <submittedName>
        <fullName evidence="2">Uncharacterized protein</fullName>
    </submittedName>
</protein>
<proteinExistence type="predicted"/>
<dbReference type="Proteomes" id="UP000095287">
    <property type="component" value="Unplaced"/>
</dbReference>
<organism evidence="1 2">
    <name type="scientific">Steinernema glaseri</name>
    <dbReference type="NCBI Taxonomy" id="37863"/>
    <lineage>
        <taxon>Eukaryota</taxon>
        <taxon>Metazoa</taxon>
        <taxon>Ecdysozoa</taxon>
        <taxon>Nematoda</taxon>
        <taxon>Chromadorea</taxon>
        <taxon>Rhabditida</taxon>
        <taxon>Tylenchina</taxon>
        <taxon>Panagrolaimomorpha</taxon>
        <taxon>Strongyloidoidea</taxon>
        <taxon>Steinernematidae</taxon>
        <taxon>Steinernema</taxon>
    </lineage>
</organism>